<dbReference type="AlphaFoldDB" id="A0A9P6NJQ6"/>
<evidence type="ECO:0000313" key="1">
    <source>
        <dbReference type="EMBL" id="KAG0147239.1"/>
    </source>
</evidence>
<gene>
    <name evidence="1" type="ORF">CROQUDRAFT_91679</name>
</gene>
<proteinExistence type="predicted"/>
<dbReference type="EMBL" id="MU167250">
    <property type="protein sequence ID" value="KAG0147239.1"/>
    <property type="molecule type" value="Genomic_DNA"/>
</dbReference>
<name>A0A9P6NJQ6_9BASI</name>
<organism evidence="1 2">
    <name type="scientific">Cronartium quercuum f. sp. fusiforme G11</name>
    <dbReference type="NCBI Taxonomy" id="708437"/>
    <lineage>
        <taxon>Eukaryota</taxon>
        <taxon>Fungi</taxon>
        <taxon>Dikarya</taxon>
        <taxon>Basidiomycota</taxon>
        <taxon>Pucciniomycotina</taxon>
        <taxon>Pucciniomycetes</taxon>
        <taxon>Pucciniales</taxon>
        <taxon>Coleosporiaceae</taxon>
        <taxon>Cronartium</taxon>
    </lineage>
</organism>
<dbReference type="Proteomes" id="UP000886653">
    <property type="component" value="Unassembled WGS sequence"/>
</dbReference>
<evidence type="ECO:0000313" key="2">
    <source>
        <dbReference type="Proteomes" id="UP000886653"/>
    </source>
</evidence>
<comment type="caution">
    <text evidence="1">The sequence shown here is derived from an EMBL/GenBank/DDBJ whole genome shotgun (WGS) entry which is preliminary data.</text>
</comment>
<reference evidence="1" key="1">
    <citation type="submission" date="2013-11" db="EMBL/GenBank/DDBJ databases">
        <title>Genome sequence of the fusiform rust pathogen reveals effectors for host alternation and coevolution with pine.</title>
        <authorList>
            <consortium name="DOE Joint Genome Institute"/>
            <person name="Smith K."/>
            <person name="Pendleton A."/>
            <person name="Kubisiak T."/>
            <person name="Anderson C."/>
            <person name="Salamov A."/>
            <person name="Aerts A."/>
            <person name="Riley R."/>
            <person name="Clum A."/>
            <person name="Lindquist E."/>
            <person name="Ence D."/>
            <person name="Campbell M."/>
            <person name="Kronenberg Z."/>
            <person name="Feau N."/>
            <person name="Dhillon B."/>
            <person name="Hamelin R."/>
            <person name="Burleigh J."/>
            <person name="Smith J."/>
            <person name="Yandell M."/>
            <person name="Nelson C."/>
            <person name="Grigoriev I."/>
            <person name="Davis J."/>
        </authorList>
    </citation>
    <scope>NUCLEOTIDE SEQUENCE</scope>
    <source>
        <strain evidence="1">G11</strain>
    </source>
</reference>
<sequence length="65" mass="7239">MTRFGYISKGGTRARALHTISYDLSATVSQVLLNPPQMKLNTERRIQWDGPIEGGAGKTPRIRLL</sequence>
<keyword evidence="2" id="KW-1185">Reference proteome</keyword>
<accession>A0A9P6NJQ6</accession>
<protein>
    <submittedName>
        <fullName evidence="1">Uncharacterized protein</fullName>
    </submittedName>
</protein>